<gene>
    <name evidence="2" type="ORF">MEUPH1_LOCUS9321</name>
</gene>
<feature type="coiled-coil region" evidence="1">
    <location>
        <begin position="61"/>
        <end position="102"/>
    </location>
</feature>
<organism evidence="2 3">
    <name type="scientific">Macrosiphum euphorbiae</name>
    <name type="common">potato aphid</name>
    <dbReference type="NCBI Taxonomy" id="13131"/>
    <lineage>
        <taxon>Eukaryota</taxon>
        <taxon>Metazoa</taxon>
        <taxon>Ecdysozoa</taxon>
        <taxon>Arthropoda</taxon>
        <taxon>Hexapoda</taxon>
        <taxon>Insecta</taxon>
        <taxon>Pterygota</taxon>
        <taxon>Neoptera</taxon>
        <taxon>Paraneoptera</taxon>
        <taxon>Hemiptera</taxon>
        <taxon>Sternorrhyncha</taxon>
        <taxon>Aphidomorpha</taxon>
        <taxon>Aphidoidea</taxon>
        <taxon>Aphididae</taxon>
        <taxon>Macrosiphini</taxon>
        <taxon>Macrosiphum</taxon>
    </lineage>
</organism>
<dbReference type="PANTHER" id="PTHR37445">
    <property type="entry name" value="PROTEIN CBG24663"/>
    <property type="match status" value="1"/>
</dbReference>
<evidence type="ECO:0000313" key="2">
    <source>
        <dbReference type="EMBL" id="CAI6353173.1"/>
    </source>
</evidence>
<dbReference type="Proteomes" id="UP001160148">
    <property type="component" value="Unassembled WGS sequence"/>
</dbReference>
<name>A0AAV0WBX8_9HEMI</name>
<keyword evidence="3" id="KW-1185">Reference proteome</keyword>
<accession>A0AAV0WBX8</accession>
<proteinExistence type="predicted"/>
<evidence type="ECO:0000256" key="1">
    <source>
        <dbReference type="SAM" id="Coils"/>
    </source>
</evidence>
<dbReference type="AlphaFoldDB" id="A0AAV0WBX8"/>
<dbReference type="PANTHER" id="PTHR37445:SF3">
    <property type="entry name" value="ZINC FINGER PHD-TYPE DOMAIN-CONTAINING PROTEIN"/>
    <property type="match status" value="1"/>
</dbReference>
<sequence>MPSTPMITRSNKGSNLTSTAKKVVTLDDIWKSLVTIQESVSSHDIKLETIVKNIEGFEISIKSFSTAIDNLTTELNLVKEEKASLALEVKSLHEKISKLESEHHCGPATHEYNIYQESLERMSKANNFMIFNVPLSANENSETLNVMVDHLFQDLAIQCQSTSVKRIGPVGSRPRPIVVQLNSPTDVHMVLKSKRKLRNLERWKNVWIHEDLTLMQRKQLCGLRSELKRLHDSGDHGWVIRNSYGSPKLVRTNPGQSTTENTKN</sequence>
<reference evidence="2 3" key="1">
    <citation type="submission" date="2023-01" db="EMBL/GenBank/DDBJ databases">
        <authorList>
            <person name="Whitehead M."/>
        </authorList>
    </citation>
    <scope>NUCLEOTIDE SEQUENCE [LARGE SCALE GENOMIC DNA]</scope>
</reference>
<dbReference type="EMBL" id="CARXXK010000002">
    <property type="protein sequence ID" value="CAI6353173.1"/>
    <property type="molecule type" value="Genomic_DNA"/>
</dbReference>
<comment type="caution">
    <text evidence="2">The sequence shown here is derived from an EMBL/GenBank/DDBJ whole genome shotgun (WGS) entry which is preliminary data.</text>
</comment>
<evidence type="ECO:0000313" key="3">
    <source>
        <dbReference type="Proteomes" id="UP001160148"/>
    </source>
</evidence>
<keyword evidence="1" id="KW-0175">Coiled coil</keyword>
<protein>
    <submittedName>
        <fullName evidence="2">Uncharacterized protein</fullName>
    </submittedName>
</protein>